<keyword evidence="4" id="KW-0999">Mitochondrion inner membrane</keyword>
<name>A9NXY7_PICSI</name>
<comment type="subcellular location">
    <subcellularLocation>
        <location evidence="1">Mitochondrion inner membrane</location>
        <topology evidence="1">Peripheral membrane protein</topology>
        <orientation evidence="1">Matrix side</orientation>
    </subcellularLocation>
</comment>
<evidence type="ECO:0000256" key="1">
    <source>
        <dbReference type="ARBA" id="ARBA00004443"/>
    </source>
</evidence>
<organism evidence="9">
    <name type="scientific">Picea sitchensis</name>
    <name type="common">Sitka spruce</name>
    <name type="synonym">Pinus sitchensis</name>
    <dbReference type="NCBI Taxonomy" id="3332"/>
    <lineage>
        <taxon>Eukaryota</taxon>
        <taxon>Viridiplantae</taxon>
        <taxon>Streptophyta</taxon>
        <taxon>Embryophyta</taxon>
        <taxon>Tracheophyta</taxon>
        <taxon>Spermatophyta</taxon>
        <taxon>Pinopsida</taxon>
        <taxon>Pinidae</taxon>
        <taxon>Conifers I</taxon>
        <taxon>Pinales</taxon>
        <taxon>Pinaceae</taxon>
        <taxon>Picea</taxon>
    </lineage>
</organism>
<dbReference type="AlphaFoldDB" id="A9NXY7"/>
<sequence length="100" mass="11785">MVFKGEVEYDEGPPDNFDPQNPYADPVAFLEYREYLVREKWIGIETAKILKEKVKWCYRKEGVNHLQKCREIVRQYLDSTRGIGWGKDARPPYAHNPLPS</sequence>
<evidence type="ECO:0000256" key="2">
    <source>
        <dbReference type="ARBA" id="ARBA00022448"/>
    </source>
</evidence>
<evidence type="ECO:0000313" key="10">
    <source>
        <dbReference type="EMBL" id="ABR16177.1"/>
    </source>
</evidence>
<evidence type="ECO:0000256" key="5">
    <source>
        <dbReference type="ARBA" id="ARBA00022982"/>
    </source>
</evidence>
<proteinExistence type="evidence at transcript level"/>
<keyword evidence="2" id="KW-0813">Transport</keyword>
<dbReference type="EMBL" id="EF676264">
    <property type="protein sequence ID" value="ABR16177.1"/>
    <property type="molecule type" value="mRNA"/>
</dbReference>
<evidence type="ECO:0000256" key="6">
    <source>
        <dbReference type="ARBA" id="ARBA00023128"/>
    </source>
</evidence>
<evidence type="ECO:0000313" key="9">
    <source>
        <dbReference type="EMBL" id="ABK25498.1"/>
    </source>
</evidence>
<evidence type="ECO:0000256" key="4">
    <source>
        <dbReference type="ARBA" id="ARBA00022792"/>
    </source>
</evidence>
<dbReference type="GO" id="GO:0005743">
    <property type="term" value="C:mitochondrial inner membrane"/>
    <property type="evidence" value="ECO:0007669"/>
    <property type="project" value="UniProtKB-SubCell"/>
</dbReference>
<feature type="region of interest" description="Disordered" evidence="8">
    <location>
        <begin position="1"/>
        <end position="22"/>
    </location>
</feature>
<keyword evidence="3" id="KW-0679">Respiratory chain</keyword>
<dbReference type="InterPro" id="IPR039993">
    <property type="entry name" value="NDUFB10"/>
</dbReference>
<dbReference type="OMA" id="FMHGAPL"/>
<evidence type="ECO:0000256" key="8">
    <source>
        <dbReference type="SAM" id="MobiDB-lite"/>
    </source>
</evidence>
<reference evidence="9" key="2">
    <citation type="journal article" date="2008" name="BMC Genomics">
        <title>A conifer genomics resource of 200,000 spruce (Picea spp.) ESTs and 6,464 high-quality, sequence-finished full-length cDNAs for Sitka spruce (Picea sitchensis).</title>
        <authorList>
            <person name="Ralph S.G."/>
            <person name="Chun H.J."/>
            <person name="Kolosova N."/>
            <person name="Cooper D."/>
            <person name="Oddy C."/>
            <person name="Ritland C.E."/>
            <person name="Kirkpatrick R."/>
            <person name="Moore R."/>
            <person name="Barber S."/>
            <person name="Holt R.A."/>
            <person name="Jones S.J."/>
            <person name="Marra M.A."/>
            <person name="Douglas C.J."/>
            <person name="Ritland K."/>
            <person name="Bohlmann J."/>
        </authorList>
    </citation>
    <scope>NUCLEOTIDE SEQUENCE</scope>
    <source>
        <tissue evidence="9">Green portion of the leader tissue</tissue>
    </source>
</reference>
<protein>
    <recommendedName>
        <fullName evidence="11">NADH dehydrogenase [ubiquinone] 1 beta subcomplex subunit 10-B</fullName>
    </recommendedName>
</protein>
<keyword evidence="7" id="KW-0472">Membrane</keyword>
<evidence type="ECO:0000256" key="3">
    <source>
        <dbReference type="ARBA" id="ARBA00022660"/>
    </source>
</evidence>
<dbReference type="EMBL" id="EF086214">
    <property type="protein sequence ID" value="ABK25498.1"/>
    <property type="molecule type" value="mRNA"/>
</dbReference>
<dbReference type="PANTHER" id="PTHR13094">
    <property type="entry name" value="NADH-UBIQUINONE OXIDOREDUCTASE PDSW SUBUNIT"/>
    <property type="match status" value="1"/>
</dbReference>
<keyword evidence="5" id="KW-0249">Electron transport</keyword>
<dbReference type="PANTHER" id="PTHR13094:SF1">
    <property type="entry name" value="NADH DEHYDROGENASE [UBIQUINONE] 1 BETA SUBCOMPLEX SUBUNIT 10"/>
    <property type="match status" value="1"/>
</dbReference>
<evidence type="ECO:0000256" key="7">
    <source>
        <dbReference type="ARBA" id="ARBA00023136"/>
    </source>
</evidence>
<keyword evidence="6" id="KW-0496">Mitochondrion</keyword>
<evidence type="ECO:0008006" key="11">
    <source>
        <dbReference type="Google" id="ProtNLM"/>
    </source>
</evidence>
<reference evidence="10" key="1">
    <citation type="submission" date="2007-06" db="EMBL/GenBank/DDBJ databases">
        <title>Full length cDNA sequences from Sitka Spruce (Picea sitchensis).</title>
        <authorList>
            <person name="Ralph S.G."/>
            <person name="Chun H.E."/>
            <person name="Liao N."/>
            <person name="Ali J."/>
            <person name="Reid K."/>
            <person name="Kolosova N."/>
            <person name="Cooper N."/>
            <person name="Cullis C."/>
            <person name="Jancsik S."/>
            <person name="Moore R."/>
            <person name="Mayo M."/>
            <person name="Wagner S."/>
            <person name="Holt R.A."/>
            <person name="Jones S.J.M."/>
            <person name="Marra M.A."/>
            <person name="Ritland C.E."/>
            <person name="Ritland K."/>
            <person name="Bohlmann J."/>
        </authorList>
    </citation>
    <scope>NUCLEOTIDE SEQUENCE</scope>
    <source>
        <tissue evidence="10">Green portion of the leader tissue</tissue>
    </source>
</reference>
<accession>A9NXY7</accession>